<protein>
    <recommendedName>
        <fullName evidence="5">Rqc2 homolog RqcH</fullName>
        <shortName evidence="5">RqcH</shortName>
    </recommendedName>
</protein>
<keyword evidence="3 5" id="KW-0694">RNA-binding</keyword>
<evidence type="ECO:0000256" key="1">
    <source>
        <dbReference type="ARBA" id="ARBA00022555"/>
    </source>
</evidence>
<dbReference type="InterPro" id="IPR043682">
    <property type="entry name" value="RqcH_bacterial"/>
</dbReference>
<dbReference type="GO" id="GO:0072344">
    <property type="term" value="P:rescue of stalled ribosome"/>
    <property type="evidence" value="ECO:0007669"/>
    <property type="project" value="UniProtKB-UniRule"/>
</dbReference>
<comment type="subunit">
    <text evidence="5">Associates with stalled 50S ribosomal subunits. Binds to RqcP.</text>
</comment>
<dbReference type="GO" id="GO:0043023">
    <property type="term" value="F:ribosomal large subunit binding"/>
    <property type="evidence" value="ECO:0007669"/>
    <property type="project" value="UniProtKB-UniRule"/>
</dbReference>
<dbReference type="InterPro" id="IPR008532">
    <property type="entry name" value="NFACT_RNA-bd"/>
</dbReference>
<dbReference type="HAMAP" id="MF_00844_B">
    <property type="entry name" value="RqcH_B"/>
    <property type="match status" value="1"/>
</dbReference>
<dbReference type="FunFam" id="2.30.310.10:FF:000004">
    <property type="entry name" value="Fibronectin-binding protein A"/>
    <property type="match status" value="1"/>
</dbReference>
<keyword evidence="4 5" id="KW-0648">Protein biosynthesis</keyword>
<evidence type="ECO:0000256" key="5">
    <source>
        <dbReference type="HAMAP-Rule" id="MF_00844"/>
    </source>
</evidence>
<evidence type="ECO:0000256" key="4">
    <source>
        <dbReference type="ARBA" id="ARBA00022917"/>
    </source>
</evidence>
<evidence type="ECO:0000313" key="7">
    <source>
        <dbReference type="EMBL" id="HIU47854.1"/>
    </source>
</evidence>
<dbReference type="Gene3D" id="2.30.310.10">
    <property type="entry name" value="ibrinogen binding protein from staphylococcus aureus domain"/>
    <property type="match status" value="1"/>
</dbReference>
<dbReference type="Pfam" id="PF05670">
    <property type="entry name" value="NFACT-R_1"/>
    <property type="match status" value="1"/>
</dbReference>
<keyword evidence="1 5" id="KW-0820">tRNA-binding</keyword>
<evidence type="ECO:0000256" key="3">
    <source>
        <dbReference type="ARBA" id="ARBA00022884"/>
    </source>
</evidence>
<dbReference type="EMBL" id="DVND01000015">
    <property type="protein sequence ID" value="HIU47854.1"/>
    <property type="molecule type" value="Genomic_DNA"/>
</dbReference>
<dbReference type="GO" id="GO:0019843">
    <property type="term" value="F:rRNA binding"/>
    <property type="evidence" value="ECO:0007669"/>
    <property type="project" value="UniProtKB-UniRule"/>
</dbReference>
<dbReference type="Gene3D" id="3.40.970.40">
    <property type="entry name" value="fibrinogen binding protein from staphylococcus aureus domain like"/>
    <property type="match status" value="1"/>
</dbReference>
<evidence type="ECO:0000256" key="2">
    <source>
        <dbReference type="ARBA" id="ARBA00022730"/>
    </source>
</evidence>
<dbReference type="GO" id="GO:0000049">
    <property type="term" value="F:tRNA binding"/>
    <property type="evidence" value="ECO:0007669"/>
    <property type="project" value="UniProtKB-UniRule"/>
</dbReference>
<dbReference type="AlphaFoldDB" id="A0A9D1S5B9"/>
<evidence type="ECO:0000313" key="8">
    <source>
        <dbReference type="Proteomes" id="UP000824111"/>
    </source>
</evidence>
<comment type="caution">
    <text evidence="7">The sequence shown here is derived from an EMBL/GenBank/DDBJ whole genome shotgun (WGS) entry which is preliminary data.</text>
</comment>
<gene>
    <name evidence="5" type="primary">rqcH</name>
    <name evidence="7" type="ORF">IAB04_00665</name>
</gene>
<reference evidence="7" key="1">
    <citation type="submission" date="2020-10" db="EMBL/GenBank/DDBJ databases">
        <authorList>
            <person name="Gilroy R."/>
        </authorList>
    </citation>
    <scope>NUCLEOTIDE SEQUENCE</scope>
    <source>
        <strain evidence="7">ChiSjej4B22-9803</strain>
    </source>
</reference>
<dbReference type="PANTHER" id="PTHR15239">
    <property type="entry name" value="NUCLEAR EXPORT MEDIATOR FACTOR NEMF"/>
    <property type="match status" value="1"/>
</dbReference>
<reference evidence="7" key="2">
    <citation type="journal article" date="2021" name="PeerJ">
        <title>Extensive microbial diversity within the chicken gut microbiome revealed by metagenomics and culture.</title>
        <authorList>
            <person name="Gilroy R."/>
            <person name="Ravi A."/>
            <person name="Getino M."/>
            <person name="Pursley I."/>
            <person name="Horton D.L."/>
            <person name="Alikhan N.F."/>
            <person name="Baker D."/>
            <person name="Gharbi K."/>
            <person name="Hall N."/>
            <person name="Watson M."/>
            <person name="Adriaenssens E.M."/>
            <person name="Foster-Nyarko E."/>
            <person name="Jarju S."/>
            <person name="Secka A."/>
            <person name="Antonio M."/>
            <person name="Oren A."/>
            <person name="Chaudhuri R.R."/>
            <person name="La Ragione R."/>
            <person name="Hildebrand F."/>
            <person name="Pallen M.J."/>
        </authorList>
    </citation>
    <scope>NUCLEOTIDE SEQUENCE</scope>
    <source>
        <strain evidence="7">ChiSjej4B22-9803</strain>
    </source>
</reference>
<feature type="domain" description="NFACT RNA-binding" evidence="6">
    <location>
        <begin position="459"/>
        <end position="554"/>
    </location>
</feature>
<keyword evidence="2 5" id="KW-0699">rRNA-binding</keyword>
<comment type="function">
    <text evidence="5">Key component of the ribosome quality control system (RQC), a ribosome-associated complex that mediates the extraction of incompletely synthesized nascent chains from stalled ribosomes and their subsequent degradation. RqcH recruits Ala-charged tRNA, and with RqcP directs the elongation of stalled nascent chains on 50S ribosomal subunits, leading to non-templated C-terminal alanine extensions (Ala tail). The Ala tail promotes nascent chain degradation. May add between 1 and at least 8 Ala residues. Binds to stalled 50S ribosomal subunits.</text>
</comment>
<evidence type="ECO:0000259" key="6">
    <source>
        <dbReference type="Pfam" id="PF05670"/>
    </source>
</evidence>
<dbReference type="Proteomes" id="UP000824111">
    <property type="component" value="Unassembled WGS sequence"/>
</dbReference>
<sequence length="580" mass="64936">MALDTLAVCCLVRELESALASARIDKIHQPERDEILISFRAYQEHYRLVLSASAAHPRVHFTNTQKENPAAPPMFCMLLRKYLAGGKVAAVTQPHFERIIQFDIESYNELGDLTVKKLIVELMGRHSNIILVSENNQIIDSIKHVDFTVSSVRQILPGLPYAPPPAQDRPAVLSDAAPAPDFSNASMRADKAVLSSVAGISPLTAREIVYEACGRCDLLCADLSAAQQERIKNLLAQLQTPVFSPCMITDATSGKVLDFSAIPIRQYEDTAAIQNFDSMNALLDVFYSAKDSADRIRQKSADLVKLLHTNLERLSKKLAIQQSTLKQAENKEQYKIYGDLLTANLYKITDKAKSVTVENYYEPGAPAVCIELDPKLSPSRNAQRYYKRYNKAKTAEIEVAKQMEHTLEEIEYLGSTLALLENCTTESDLNAIRRELTEQGYIKRRTQAKKGKQQQAASKPMHFISSDGFDIYVGKNNTQNDYLTLRFANSQDLWFHTKKIHGSHTIIKLGTDKNIPERTIREAAALAAYYSKARDSSQVPVDYTIIKNVHKPNGAKPGMVIYDSYNTLYVTPALLQETDK</sequence>
<accession>A0A9D1S5B9</accession>
<name>A0A9D1S5B9_9FIRM</name>
<comment type="similarity">
    <text evidence="5">Belongs to the NEMF family.</text>
</comment>
<dbReference type="InterPro" id="IPR051608">
    <property type="entry name" value="RQC_Subunit_NEMF"/>
</dbReference>
<dbReference type="GO" id="GO:1990112">
    <property type="term" value="C:RQC complex"/>
    <property type="evidence" value="ECO:0007669"/>
    <property type="project" value="TreeGrafter"/>
</dbReference>
<dbReference type="PANTHER" id="PTHR15239:SF6">
    <property type="entry name" value="RIBOSOME QUALITY CONTROL COMPLEX SUBUNIT NEMF"/>
    <property type="match status" value="1"/>
</dbReference>
<organism evidence="7 8">
    <name type="scientific">Candidatus Avimonoglobus intestinipullorum</name>
    <dbReference type="NCBI Taxonomy" id="2840699"/>
    <lineage>
        <taxon>Bacteria</taxon>
        <taxon>Bacillati</taxon>
        <taxon>Bacillota</taxon>
        <taxon>Clostridia</taxon>
        <taxon>Eubacteriales</taxon>
        <taxon>Candidatus Avimonoglobus</taxon>
    </lineage>
</organism>
<proteinExistence type="inferred from homology"/>
<dbReference type="Pfam" id="PF05833">
    <property type="entry name" value="NFACT_N"/>
    <property type="match status" value="1"/>
</dbReference>